<reference evidence="1 2" key="1">
    <citation type="journal article" date="2019" name="bioRxiv">
        <title>Bacteria contribute to plant secondary compound degradation in a generalist herbivore system.</title>
        <authorList>
            <person name="Francoeur C.B."/>
            <person name="Khadempour L."/>
            <person name="Moreira-Soto R.D."/>
            <person name="Gotting K."/>
            <person name="Book A.J."/>
            <person name="Pinto-Tomas A.A."/>
            <person name="Keefover-Ring K."/>
            <person name="Currie C.R."/>
        </authorList>
    </citation>
    <scope>NUCLEOTIDE SEQUENCE [LARGE SCALE GENOMIC DNA]</scope>
    <source>
        <strain evidence="1">Acro-835</strain>
    </source>
</reference>
<accession>A0ABX0RH17</accession>
<protein>
    <submittedName>
        <fullName evidence="1">SrfC</fullName>
    </submittedName>
</protein>
<organism evidence="1 2">
    <name type="scientific">Candidatus Pantoea multigeneris</name>
    <dbReference type="NCBI Taxonomy" id="2608357"/>
    <lineage>
        <taxon>Bacteria</taxon>
        <taxon>Pseudomonadati</taxon>
        <taxon>Pseudomonadota</taxon>
        <taxon>Gammaproteobacteria</taxon>
        <taxon>Enterobacterales</taxon>
        <taxon>Erwiniaceae</taxon>
        <taxon>Pantoea</taxon>
    </lineage>
</organism>
<proteinExistence type="predicted"/>
<dbReference type="EMBL" id="VWXF01000009">
    <property type="protein sequence ID" value="NIF23591.1"/>
    <property type="molecule type" value="Genomic_DNA"/>
</dbReference>
<dbReference type="PIRSF" id="PIRSF034586">
    <property type="entry name" value="Vir_effector_SfrC"/>
    <property type="match status" value="1"/>
</dbReference>
<name>A0ABX0RH17_9GAMM</name>
<evidence type="ECO:0000313" key="2">
    <source>
        <dbReference type="Proteomes" id="UP001515683"/>
    </source>
</evidence>
<evidence type="ECO:0000313" key="1">
    <source>
        <dbReference type="EMBL" id="NIF23591.1"/>
    </source>
</evidence>
<dbReference type="Pfam" id="PF10139">
    <property type="entry name" value="Virul_Fac"/>
    <property type="match status" value="1"/>
</dbReference>
<keyword evidence="2" id="KW-1185">Reference proteome</keyword>
<comment type="caution">
    <text evidence="1">The sequence shown here is derived from an EMBL/GenBank/DDBJ whole genome shotgun (WGS) entry which is preliminary data.</text>
</comment>
<dbReference type="InterPro" id="IPR017030">
    <property type="entry name" value="Vir_effector_SfrC"/>
</dbReference>
<sequence length="756" mass="84776">MKSRWQAPQPVLHRLQRLQDVLQSSENWLAHYGPKVPRLALEAETLGRQLQRAKAHTQRLVQQANRPTTLALFGQSGRSKHALLAEMVGDAQGELHVRVGERTLSYARHINPTMADFAVSLRFTQHHAPASPEWPVALVLLNEVELIGLMLAARKSPVVASGQVMVATLERLQRMVQPQTTSDLKSEDLLMLWQNLRHQHGYDSQLDRLFWPQAMKLAPWLATDDRIELFALLWPGEATLSDRLRQLLHLRQQLGYARRIEAEAELLVSRSSLASEWLLSHEADAQQTVMVRAQTNVPPMPVSLDDLRLLALELELSLSSVPRQALFDEADMLLLPACARTETDSPLLSHKRELMSGWYAARHGIDVLLVCTASQHRTQTASVSHRLREWLRHQPALEKPRLIWAITPHDSRHQQENHDEAVQRQVGTPGQSWGSMLALDRAGVDRMSRWLQDEMTSEPQQQLLSRQVQQLESRVAGQLLQPWCESEASSGQALRKKQIADALLKCLQHRTGLHGELLERLQPSRDVLRQLWLGQQEQAADPAPQHFGIGFEFDLFSDQDAAGAATQNAPSPLTEMAQRVLGVWFTHLRQLPDNGELLALLNLDRDILAALTEELICASFRLDLLAQLDKALQDNLSGTRSAGQIDRLVSRAMTVIGDFVAWLGWLQQPEPQRPASRVNRGQAIFARPAVTVATAPGGQRLTRLTATPANTTAFYIYDWLVGLDQLVAGNNGFTGGQALTPDARAEVLRLLQQLRS</sequence>
<dbReference type="RefSeq" id="WP_167016957.1">
    <property type="nucleotide sequence ID" value="NZ_VWXF01000009.1"/>
</dbReference>
<dbReference type="Proteomes" id="UP001515683">
    <property type="component" value="Unassembled WGS sequence"/>
</dbReference>
<gene>
    <name evidence="1" type="ORF">F3J40_18600</name>
</gene>